<organism evidence="3 4">
    <name type="scientific">Melanomma pulvis-pyrius CBS 109.77</name>
    <dbReference type="NCBI Taxonomy" id="1314802"/>
    <lineage>
        <taxon>Eukaryota</taxon>
        <taxon>Fungi</taxon>
        <taxon>Dikarya</taxon>
        <taxon>Ascomycota</taxon>
        <taxon>Pezizomycotina</taxon>
        <taxon>Dothideomycetes</taxon>
        <taxon>Pleosporomycetidae</taxon>
        <taxon>Pleosporales</taxon>
        <taxon>Melanommataceae</taxon>
        <taxon>Melanomma</taxon>
    </lineage>
</organism>
<accession>A0A6A6XEH4</accession>
<name>A0A6A6XEH4_9PLEO</name>
<proteinExistence type="predicted"/>
<evidence type="ECO:0000313" key="4">
    <source>
        <dbReference type="Proteomes" id="UP000799757"/>
    </source>
</evidence>
<evidence type="ECO:0000313" key="3">
    <source>
        <dbReference type="EMBL" id="KAF2794836.1"/>
    </source>
</evidence>
<gene>
    <name evidence="3" type="ORF">K505DRAFT_324486</name>
</gene>
<evidence type="ECO:0000256" key="1">
    <source>
        <dbReference type="SAM" id="MobiDB-lite"/>
    </source>
</evidence>
<feature type="region of interest" description="Disordered" evidence="1">
    <location>
        <begin position="112"/>
        <end position="148"/>
    </location>
</feature>
<reference evidence="3" key="1">
    <citation type="journal article" date="2020" name="Stud. Mycol.">
        <title>101 Dothideomycetes genomes: a test case for predicting lifestyles and emergence of pathogens.</title>
        <authorList>
            <person name="Haridas S."/>
            <person name="Albert R."/>
            <person name="Binder M."/>
            <person name="Bloem J."/>
            <person name="Labutti K."/>
            <person name="Salamov A."/>
            <person name="Andreopoulos B."/>
            <person name="Baker S."/>
            <person name="Barry K."/>
            <person name="Bills G."/>
            <person name="Bluhm B."/>
            <person name="Cannon C."/>
            <person name="Castanera R."/>
            <person name="Culley D."/>
            <person name="Daum C."/>
            <person name="Ezra D."/>
            <person name="Gonzalez J."/>
            <person name="Henrissat B."/>
            <person name="Kuo A."/>
            <person name="Liang C."/>
            <person name="Lipzen A."/>
            <person name="Lutzoni F."/>
            <person name="Magnuson J."/>
            <person name="Mondo S."/>
            <person name="Nolan M."/>
            <person name="Ohm R."/>
            <person name="Pangilinan J."/>
            <person name="Park H.-J."/>
            <person name="Ramirez L."/>
            <person name="Alfaro M."/>
            <person name="Sun H."/>
            <person name="Tritt A."/>
            <person name="Yoshinaga Y."/>
            <person name="Zwiers L.-H."/>
            <person name="Turgeon B."/>
            <person name="Goodwin S."/>
            <person name="Spatafora J."/>
            <person name="Crous P."/>
            <person name="Grigoriev I."/>
        </authorList>
    </citation>
    <scope>NUCLEOTIDE SEQUENCE</scope>
    <source>
        <strain evidence="3">CBS 109.77</strain>
    </source>
</reference>
<keyword evidence="4" id="KW-1185">Reference proteome</keyword>
<keyword evidence="2" id="KW-0812">Transmembrane</keyword>
<keyword evidence="2" id="KW-1133">Transmembrane helix</keyword>
<protein>
    <submittedName>
        <fullName evidence="3">Uncharacterized protein</fullName>
    </submittedName>
</protein>
<sequence>MLQSPWVGPSFTGSSSPVVCFSFSVIWEIVSLSRISDGSAPPPVSPLVVPESCVGALCAMGVGLPCIGVSWPVILRSLRIMSWATCAGGCRVCGYEGAVLVLQGRYGERCQRSRRPDEARDDEEGDWHGMGPVRYPDDGFRGGITQGT</sequence>
<dbReference type="EMBL" id="MU001878">
    <property type="protein sequence ID" value="KAF2794836.1"/>
    <property type="molecule type" value="Genomic_DNA"/>
</dbReference>
<dbReference type="Proteomes" id="UP000799757">
    <property type="component" value="Unassembled WGS sequence"/>
</dbReference>
<keyword evidence="2" id="KW-0472">Membrane</keyword>
<dbReference type="AlphaFoldDB" id="A0A6A6XEH4"/>
<evidence type="ECO:0000256" key="2">
    <source>
        <dbReference type="SAM" id="Phobius"/>
    </source>
</evidence>
<feature type="transmembrane region" description="Helical" evidence="2">
    <location>
        <begin position="54"/>
        <end position="75"/>
    </location>
</feature>